<protein>
    <submittedName>
        <fullName evidence="3">Fumarylpyruvate hydrolase</fullName>
    </submittedName>
</protein>
<dbReference type="RefSeq" id="WP_130434243.1">
    <property type="nucleotide sequence ID" value="NZ_SHKP01000008.1"/>
</dbReference>
<keyword evidence="4" id="KW-1185">Reference proteome</keyword>
<evidence type="ECO:0000256" key="1">
    <source>
        <dbReference type="ARBA" id="ARBA00022723"/>
    </source>
</evidence>
<proteinExistence type="predicted"/>
<gene>
    <name evidence="3" type="ORF">EV670_3342</name>
</gene>
<feature type="domain" description="Fumarylacetoacetase-like C-terminal" evidence="2">
    <location>
        <begin position="27"/>
        <end position="228"/>
    </location>
</feature>
<sequence length="231" mass="24458">MSFVLPAPVPASVPISGSAERFAVRRIYCVGRNYAAHQVEMGGTGREAPFFFGKPADALLPAAEGEVARMPYPSQTADLHHEVELVVAIGQGGRDIPVARALEHVWGYAVGLDMTRRDRQAEAKKEGRPWDVAKGFDHSAPIGALSPASAVPAIQRAAITLTVDGKPRQASGIDRMIWSVPEIIEHLSAAFALAPGDLIYTGTPEGVAAVVAGNRLEARIDGLAPLVVDII</sequence>
<dbReference type="PANTHER" id="PTHR11820:SF90">
    <property type="entry name" value="FLUTATHIONE S-TRANSFERASE"/>
    <property type="match status" value="1"/>
</dbReference>
<accession>A0A4Q7VF00</accession>
<dbReference type="InterPro" id="IPR011234">
    <property type="entry name" value="Fumarylacetoacetase-like_C"/>
</dbReference>
<keyword evidence="1" id="KW-0479">Metal-binding</keyword>
<keyword evidence="3" id="KW-0670">Pyruvate</keyword>
<dbReference type="SUPFAM" id="SSF56529">
    <property type="entry name" value="FAH"/>
    <property type="match status" value="1"/>
</dbReference>
<dbReference type="OrthoDB" id="9805307at2"/>
<dbReference type="Proteomes" id="UP000293671">
    <property type="component" value="Unassembled WGS sequence"/>
</dbReference>
<evidence type="ECO:0000313" key="3">
    <source>
        <dbReference type="EMBL" id="RZT93788.1"/>
    </source>
</evidence>
<dbReference type="Pfam" id="PF01557">
    <property type="entry name" value="FAA_hydrolase"/>
    <property type="match status" value="1"/>
</dbReference>
<dbReference type="AlphaFoldDB" id="A0A4Q7VF00"/>
<dbReference type="InterPro" id="IPR036663">
    <property type="entry name" value="Fumarylacetoacetase_C_sf"/>
</dbReference>
<dbReference type="Gene3D" id="3.90.850.10">
    <property type="entry name" value="Fumarylacetoacetase-like, C-terminal domain"/>
    <property type="match status" value="1"/>
</dbReference>
<dbReference type="PANTHER" id="PTHR11820">
    <property type="entry name" value="ACYLPYRUVASE"/>
    <property type="match status" value="1"/>
</dbReference>
<keyword evidence="3" id="KW-0378">Hydrolase</keyword>
<comment type="caution">
    <text evidence="3">The sequence shown here is derived from an EMBL/GenBank/DDBJ whole genome shotgun (WGS) entry which is preliminary data.</text>
</comment>
<name>A0A4Q7VF00_9BURK</name>
<dbReference type="EMBL" id="SHKP01000008">
    <property type="protein sequence ID" value="RZT93788.1"/>
    <property type="molecule type" value="Genomic_DNA"/>
</dbReference>
<evidence type="ECO:0000313" key="4">
    <source>
        <dbReference type="Proteomes" id="UP000293671"/>
    </source>
</evidence>
<dbReference type="GO" id="GO:0018773">
    <property type="term" value="F:acetylpyruvate hydrolase activity"/>
    <property type="evidence" value="ECO:0007669"/>
    <property type="project" value="TreeGrafter"/>
</dbReference>
<reference evidence="3 4" key="1">
    <citation type="submission" date="2019-02" db="EMBL/GenBank/DDBJ databases">
        <title>Genomic Encyclopedia of Type Strains, Phase IV (KMG-IV): sequencing the most valuable type-strain genomes for metagenomic binning, comparative biology and taxonomic classification.</title>
        <authorList>
            <person name="Goeker M."/>
        </authorList>
    </citation>
    <scope>NUCLEOTIDE SEQUENCE [LARGE SCALE GENOMIC DNA]</scope>
    <source>
        <strain evidence="3 4">DSM 19570</strain>
    </source>
</reference>
<evidence type="ECO:0000259" key="2">
    <source>
        <dbReference type="Pfam" id="PF01557"/>
    </source>
</evidence>
<organism evidence="3 4">
    <name type="scientific">Rivibacter subsaxonicus</name>
    <dbReference type="NCBI Taxonomy" id="457575"/>
    <lineage>
        <taxon>Bacteria</taxon>
        <taxon>Pseudomonadati</taxon>
        <taxon>Pseudomonadota</taxon>
        <taxon>Betaproteobacteria</taxon>
        <taxon>Burkholderiales</taxon>
        <taxon>Rivibacter</taxon>
    </lineage>
</organism>
<dbReference type="GO" id="GO:0046872">
    <property type="term" value="F:metal ion binding"/>
    <property type="evidence" value="ECO:0007669"/>
    <property type="project" value="UniProtKB-KW"/>
</dbReference>